<name>A0A0A9AUE8_ARUDO</name>
<sequence>MDLAICTEKIVRNHYETNACSPHHRGTHSPVDQPNSPELCTMLHCFPPSMASLVPLLSIIPSVIGLLATSCIPHRRPGSLLRPP</sequence>
<reference evidence="1" key="1">
    <citation type="submission" date="2014-09" db="EMBL/GenBank/DDBJ databases">
        <authorList>
            <person name="Magalhaes I.L.F."/>
            <person name="Oliveira U."/>
            <person name="Santos F.R."/>
            <person name="Vidigal T.H.D.A."/>
            <person name="Brescovit A.D."/>
            <person name="Santos A.J."/>
        </authorList>
    </citation>
    <scope>NUCLEOTIDE SEQUENCE</scope>
    <source>
        <tissue evidence="1">Shoot tissue taken approximately 20 cm above the soil surface</tissue>
    </source>
</reference>
<dbReference type="EMBL" id="GBRH01242521">
    <property type="protein sequence ID" value="JAD55374.1"/>
    <property type="molecule type" value="Transcribed_RNA"/>
</dbReference>
<evidence type="ECO:0000313" key="1">
    <source>
        <dbReference type="EMBL" id="JAD55374.1"/>
    </source>
</evidence>
<accession>A0A0A9AUE8</accession>
<proteinExistence type="predicted"/>
<dbReference type="AlphaFoldDB" id="A0A0A9AUE8"/>
<organism evidence="1">
    <name type="scientific">Arundo donax</name>
    <name type="common">Giant reed</name>
    <name type="synonym">Donax arundinaceus</name>
    <dbReference type="NCBI Taxonomy" id="35708"/>
    <lineage>
        <taxon>Eukaryota</taxon>
        <taxon>Viridiplantae</taxon>
        <taxon>Streptophyta</taxon>
        <taxon>Embryophyta</taxon>
        <taxon>Tracheophyta</taxon>
        <taxon>Spermatophyta</taxon>
        <taxon>Magnoliopsida</taxon>
        <taxon>Liliopsida</taxon>
        <taxon>Poales</taxon>
        <taxon>Poaceae</taxon>
        <taxon>PACMAD clade</taxon>
        <taxon>Arundinoideae</taxon>
        <taxon>Arundineae</taxon>
        <taxon>Arundo</taxon>
    </lineage>
</organism>
<reference evidence="1" key="2">
    <citation type="journal article" date="2015" name="Data Brief">
        <title>Shoot transcriptome of the giant reed, Arundo donax.</title>
        <authorList>
            <person name="Barrero R.A."/>
            <person name="Guerrero F.D."/>
            <person name="Moolhuijzen P."/>
            <person name="Goolsby J.A."/>
            <person name="Tidwell J."/>
            <person name="Bellgard S.E."/>
            <person name="Bellgard M.I."/>
        </authorList>
    </citation>
    <scope>NUCLEOTIDE SEQUENCE</scope>
    <source>
        <tissue evidence="1">Shoot tissue taken approximately 20 cm above the soil surface</tissue>
    </source>
</reference>
<protein>
    <submittedName>
        <fullName evidence="1">Uncharacterized protein</fullName>
    </submittedName>
</protein>